<dbReference type="HOGENOM" id="CLU_039720_1_0_9"/>
<dbReference type="Gene3D" id="3.90.1640.10">
    <property type="entry name" value="inorganic pyrophosphatase (n-terminal core)"/>
    <property type="match status" value="1"/>
</dbReference>
<dbReference type="Pfam" id="PF01368">
    <property type="entry name" value="DHH"/>
    <property type="match status" value="1"/>
</dbReference>
<protein>
    <submittedName>
        <fullName evidence="3">DHHA1 domain protein</fullName>
    </submittedName>
</protein>
<dbReference type="Proteomes" id="UP000004470">
    <property type="component" value="Unassembled WGS sequence"/>
</dbReference>
<gene>
    <name evidence="3" type="ORF">HMPREF0623_0705</name>
</gene>
<dbReference type="InterPro" id="IPR003156">
    <property type="entry name" value="DHHA1_dom"/>
</dbReference>
<reference evidence="3" key="1">
    <citation type="submission" date="2010-07" db="EMBL/GenBank/DDBJ databases">
        <authorList>
            <person name="Muzny D."/>
            <person name="Qin X."/>
            <person name="Deng J."/>
            <person name="Jiang H."/>
            <person name="Liu Y."/>
            <person name="Qu J."/>
            <person name="Song X.-Z."/>
            <person name="Zhang L."/>
            <person name="Thornton R."/>
            <person name="Coyle M."/>
            <person name="Francisco L."/>
            <person name="Jackson L."/>
            <person name="Javaid M."/>
            <person name="Korchina V."/>
            <person name="Kovar C."/>
            <person name="Mata R."/>
            <person name="Mathew T."/>
            <person name="Ngo R."/>
            <person name="Nguyen L."/>
            <person name="Nguyen N."/>
            <person name="Okwuonu G."/>
            <person name="Ongeri F."/>
            <person name="Pham C."/>
            <person name="Simmons D."/>
            <person name="Wilczek-Boney K."/>
            <person name="Hale W."/>
            <person name="Jakkamsetti A."/>
            <person name="Pham P."/>
            <person name="Ruth R."/>
            <person name="San Lucas F."/>
            <person name="Warren J."/>
            <person name="Zhang J."/>
            <person name="Zhao Z."/>
            <person name="Zhou C."/>
            <person name="Zhu D."/>
            <person name="Lee S."/>
            <person name="Bess C."/>
            <person name="Blankenburg K."/>
            <person name="Forbes L."/>
            <person name="Fu Q."/>
            <person name="Gubbala S."/>
            <person name="Hirani K."/>
            <person name="Jayaseelan J.C."/>
            <person name="Lara F."/>
            <person name="Munidasa M."/>
            <person name="Palculict T."/>
            <person name="Patil S."/>
            <person name="Pu L.-L."/>
            <person name="Saada N."/>
            <person name="Tang L."/>
            <person name="Weissenberger G."/>
            <person name="Zhu Y."/>
            <person name="Hemphill L."/>
            <person name="Shang Y."/>
            <person name="Youmans B."/>
            <person name="Ayvaz T."/>
            <person name="Ross M."/>
            <person name="Santibanez J."/>
            <person name="Aqrawi P."/>
            <person name="Gross S."/>
            <person name="Joshi V."/>
            <person name="Fowler G."/>
            <person name="Nazareth L."/>
            <person name="Reid J."/>
            <person name="Worley K."/>
            <person name="Petrosino J."/>
            <person name="Highlander S."/>
            <person name="Gibbs R."/>
        </authorList>
    </citation>
    <scope>NUCLEOTIDE SEQUENCE [LARGE SCALE GENOMIC DNA]</scope>
    <source>
        <strain evidence="3">DSM 20284</strain>
    </source>
</reference>
<accession>E0NFV0</accession>
<dbReference type="InterPro" id="IPR038763">
    <property type="entry name" value="DHH_sf"/>
</dbReference>
<dbReference type="GO" id="GO:0003676">
    <property type="term" value="F:nucleic acid binding"/>
    <property type="evidence" value="ECO:0007669"/>
    <property type="project" value="InterPro"/>
</dbReference>
<dbReference type="eggNOG" id="COG0618">
    <property type="taxonomic scope" value="Bacteria"/>
</dbReference>
<dbReference type="Pfam" id="PF02272">
    <property type="entry name" value="DHHA1"/>
    <property type="match status" value="1"/>
</dbReference>
<comment type="caution">
    <text evidence="3">The sequence shown here is derived from an EMBL/GenBank/DDBJ whole genome shotgun (WGS) entry which is preliminary data.</text>
</comment>
<dbReference type="SUPFAM" id="SSF64182">
    <property type="entry name" value="DHH phosphoesterases"/>
    <property type="match status" value="1"/>
</dbReference>
<proteinExistence type="predicted"/>
<keyword evidence="4" id="KW-1185">Reference proteome</keyword>
<dbReference type="InterPro" id="IPR051319">
    <property type="entry name" value="Oligoribo/pAp-PDE_c-di-AMP_PDE"/>
</dbReference>
<feature type="domain" description="DDH" evidence="1">
    <location>
        <begin position="20"/>
        <end position="158"/>
    </location>
</feature>
<dbReference type="InterPro" id="IPR001667">
    <property type="entry name" value="DDH_dom"/>
</dbReference>
<evidence type="ECO:0000259" key="2">
    <source>
        <dbReference type="Pfam" id="PF02272"/>
    </source>
</evidence>
<name>E0NFV0_PEDAC</name>
<organism evidence="3 4">
    <name type="scientific">Pediococcus acidilactici DSM 20284</name>
    <dbReference type="NCBI Taxonomy" id="862514"/>
    <lineage>
        <taxon>Bacteria</taxon>
        <taxon>Bacillati</taxon>
        <taxon>Bacillota</taxon>
        <taxon>Bacilli</taxon>
        <taxon>Lactobacillales</taxon>
        <taxon>Lactobacillaceae</taxon>
        <taxon>Pediococcus</taxon>
        <taxon>Pediococcus acidilactici group</taxon>
    </lineage>
</organism>
<dbReference type="PANTHER" id="PTHR47618:SF1">
    <property type="entry name" value="BIFUNCTIONAL OLIGORIBONUCLEASE AND PAP PHOSPHATASE NRNA"/>
    <property type="match status" value="1"/>
</dbReference>
<feature type="domain" description="DHHA1" evidence="2">
    <location>
        <begin position="246"/>
        <end position="314"/>
    </location>
</feature>
<dbReference type="PANTHER" id="PTHR47618">
    <property type="entry name" value="BIFUNCTIONAL OLIGORIBONUCLEASE AND PAP PHOSPHATASE NRNA"/>
    <property type="match status" value="1"/>
</dbReference>
<evidence type="ECO:0000313" key="3">
    <source>
        <dbReference type="EMBL" id="EFL95669.1"/>
    </source>
</evidence>
<evidence type="ECO:0000313" key="4">
    <source>
        <dbReference type="Proteomes" id="UP000004470"/>
    </source>
</evidence>
<dbReference type="Gene3D" id="3.10.310.30">
    <property type="match status" value="1"/>
</dbReference>
<dbReference type="EMBL" id="AEEG01000003">
    <property type="protein sequence ID" value="EFL95669.1"/>
    <property type="molecule type" value="Genomic_DNA"/>
</dbReference>
<dbReference type="AlphaFoldDB" id="E0NFV0"/>
<sequence>MRLKMDTQEKILAQIKKYNRIVIHRHQRPDPDAIGSQVGLAKILQASFPHKQIKVVGKQIDGLSWLGQMDDVDNDFFDDALVIVIDTANAPRIDDRRFDQGAYLIKIDHHPNDEPFGDLMWVKEAASSSSELVYDFYNQFKSELVLPQDAASDLYAGIVGDTGRFMYSATSAHTHEVVAGLMATGFDMVKVNQILDEIPVSVAHLSAYLYDHLTISEQGAAHLVLTKEILEKFDLKDSGTAGIVPLPGHIAQVKCWAIFVEQDDHSFRVRLRSKGPVINELAKRHHGGGHPLASGAKAADRDEVAQIVKELEELV</sequence>
<evidence type="ECO:0000259" key="1">
    <source>
        <dbReference type="Pfam" id="PF01368"/>
    </source>
</evidence>